<dbReference type="STRING" id="90262.A0A1X2IRZ9"/>
<evidence type="ECO:0000313" key="2">
    <source>
        <dbReference type="Proteomes" id="UP000193560"/>
    </source>
</evidence>
<name>A0A1X2IRZ9_9FUNG</name>
<gene>
    <name evidence="1" type="ORF">BCR42DRAFT_191256</name>
</gene>
<dbReference type="Proteomes" id="UP000193560">
    <property type="component" value="Unassembled WGS sequence"/>
</dbReference>
<evidence type="ECO:0008006" key="3">
    <source>
        <dbReference type="Google" id="ProtNLM"/>
    </source>
</evidence>
<sequence>MTRMTRLIYYLVALLFFFFLSLTTLSRYQLVEPVSKVNPEAIPVGTKYLTWLPHGEFTDQHEAFRNAIRLGLELDRTVIAPMLRLGKPLPWQPFDKLAQAYSTSQTKQLLRQKCTTSTTAIDDHDCITMNDWTEIPWSSFFDLKAISAEFGIPVIERLHGHGLGLEETAEDVREPITDVVVVDVLTFVENSTFIKQRQSQWHGFYSSDDNDSKGKWGGFLGRQVSQRIVNQPNQQQHQKQPTPLKTVIQAQQWDALAQRQYIQFGALSSTARYQVHSTIQQMDLRKALNRHLLVTPNQMAPLQQQADQVVTALGGEQHFSSLKLNFAKVIALDARMKHDMHGTTMETMDDLDAQMQKELMDAVVLEVFGDIPINQAVSAAMPVKSNSDLSLVLSQQQQQQQSSSSYINRQKLLDACIDYRQNIEEQYPIYYLVSDHIPSPSSRPDIYGPLLSFFPCLFTKSDMKQWGKLDMSTWISSHPYLQDRGVDYEKMLDPMLDILIAGRGYSFFEVPHSPLTRFMGWQGRASSNSSNSSSMTSL</sequence>
<organism evidence="1 2">
    <name type="scientific">Absidia repens</name>
    <dbReference type="NCBI Taxonomy" id="90262"/>
    <lineage>
        <taxon>Eukaryota</taxon>
        <taxon>Fungi</taxon>
        <taxon>Fungi incertae sedis</taxon>
        <taxon>Mucoromycota</taxon>
        <taxon>Mucoromycotina</taxon>
        <taxon>Mucoromycetes</taxon>
        <taxon>Mucorales</taxon>
        <taxon>Cunninghamellaceae</taxon>
        <taxon>Absidia</taxon>
    </lineage>
</organism>
<dbReference type="OrthoDB" id="2266750at2759"/>
<evidence type="ECO:0000313" key="1">
    <source>
        <dbReference type="EMBL" id="ORZ21316.1"/>
    </source>
</evidence>
<dbReference type="AlphaFoldDB" id="A0A1X2IRZ9"/>
<reference evidence="1 2" key="1">
    <citation type="submission" date="2016-07" db="EMBL/GenBank/DDBJ databases">
        <title>Pervasive Adenine N6-methylation of Active Genes in Fungi.</title>
        <authorList>
            <consortium name="DOE Joint Genome Institute"/>
            <person name="Mondo S.J."/>
            <person name="Dannebaum R.O."/>
            <person name="Kuo R.C."/>
            <person name="Labutti K."/>
            <person name="Haridas S."/>
            <person name="Kuo A."/>
            <person name="Salamov A."/>
            <person name="Ahrendt S.R."/>
            <person name="Lipzen A."/>
            <person name="Sullivan W."/>
            <person name="Andreopoulos W.B."/>
            <person name="Clum A."/>
            <person name="Lindquist E."/>
            <person name="Daum C."/>
            <person name="Ramamoorthy G.K."/>
            <person name="Gryganskyi A."/>
            <person name="Culley D."/>
            <person name="Magnuson J.K."/>
            <person name="James T.Y."/>
            <person name="O'Malley M.A."/>
            <person name="Stajich J.E."/>
            <person name="Spatafora J.W."/>
            <person name="Visel A."/>
            <person name="Grigoriev I.V."/>
        </authorList>
    </citation>
    <scope>NUCLEOTIDE SEQUENCE [LARGE SCALE GENOMIC DNA]</scope>
    <source>
        <strain evidence="1 2">NRRL 1336</strain>
    </source>
</reference>
<comment type="caution">
    <text evidence="1">The sequence shown here is derived from an EMBL/GenBank/DDBJ whole genome shotgun (WGS) entry which is preliminary data.</text>
</comment>
<protein>
    <recommendedName>
        <fullName evidence="3">GDP-fucose protein O-fucosyltransferase-domain-containing protein</fullName>
    </recommendedName>
</protein>
<proteinExistence type="predicted"/>
<keyword evidence="2" id="KW-1185">Reference proteome</keyword>
<accession>A0A1X2IRZ9</accession>
<dbReference type="EMBL" id="MCGE01000005">
    <property type="protein sequence ID" value="ORZ21316.1"/>
    <property type="molecule type" value="Genomic_DNA"/>
</dbReference>